<reference evidence="2 3" key="1">
    <citation type="submission" date="2019-03" db="EMBL/GenBank/DDBJ databases">
        <authorList>
            <consortium name="Pathogen Informatics"/>
        </authorList>
    </citation>
    <scope>NUCLEOTIDE SEQUENCE [LARGE SCALE GENOMIC DNA]</scope>
    <source>
        <strain evidence="2 3">NCTC12998</strain>
    </source>
</reference>
<feature type="compositionally biased region" description="Polar residues" evidence="1">
    <location>
        <begin position="25"/>
        <end position="34"/>
    </location>
</feature>
<dbReference type="Proteomes" id="UP000345637">
    <property type="component" value="Unassembled WGS sequence"/>
</dbReference>
<dbReference type="AlphaFoldDB" id="A0A485A1N0"/>
<sequence length="63" mass="7024">MIGHNPYPADARRFIQFLLSPEGQQALSDTNTGKYSIIPDPGNTPRARQQRQLLSRTLTQLSG</sequence>
<protein>
    <submittedName>
        <fullName evidence="2">Phosphoglycerate transport regulatory protein pgtC</fullName>
    </submittedName>
</protein>
<name>A0A485A1N0_RAOPL</name>
<evidence type="ECO:0000256" key="1">
    <source>
        <dbReference type="SAM" id="MobiDB-lite"/>
    </source>
</evidence>
<dbReference type="Gene3D" id="3.40.190.10">
    <property type="entry name" value="Periplasmic binding protein-like II"/>
    <property type="match status" value="1"/>
</dbReference>
<dbReference type="EMBL" id="CAADJE010000001">
    <property type="protein sequence ID" value="VFS55247.1"/>
    <property type="molecule type" value="Genomic_DNA"/>
</dbReference>
<feature type="compositionally biased region" description="Low complexity" evidence="1">
    <location>
        <begin position="46"/>
        <end position="63"/>
    </location>
</feature>
<evidence type="ECO:0000313" key="2">
    <source>
        <dbReference type="EMBL" id="VFS55247.1"/>
    </source>
</evidence>
<proteinExistence type="predicted"/>
<organism evidence="2 3">
    <name type="scientific">Raoultella planticola</name>
    <name type="common">Klebsiella planticola</name>
    <dbReference type="NCBI Taxonomy" id="575"/>
    <lineage>
        <taxon>Bacteria</taxon>
        <taxon>Pseudomonadati</taxon>
        <taxon>Pseudomonadota</taxon>
        <taxon>Gammaproteobacteria</taxon>
        <taxon>Enterobacterales</taxon>
        <taxon>Enterobacteriaceae</taxon>
        <taxon>Klebsiella/Raoultella group</taxon>
        <taxon>Raoultella</taxon>
    </lineage>
</organism>
<gene>
    <name evidence="2" type="primary">pgtC_2</name>
    <name evidence="2" type="ORF">NCTC12998_00008</name>
</gene>
<accession>A0A485A1N0</accession>
<feature type="region of interest" description="Disordered" evidence="1">
    <location>
        <begin position="25"/>
        <end position="63"/>
    </location>
</feature>
<evidence type="ECO:0000313" key="3">
    <source>
        <dbReference type="Proteomes" id="UP000345637"/>
    </source>
</evidence>
<dbReference type="SUPFAM" id="SSF53850">
    <property type="entry name" value="Periplasmic binding protein-like II"/>
    <property type="match status" value="1"/>
</dbReference>